<keyword evidence="6 7" id="KW-0676">Redox-active center</keyword>
<dbReference type="Gene3D" id="3.40.30.10">
    <property type="entry name" value="Glutaredoxin"/>
    <property type="match status" value="1"/>
</dbReference>
<dbReference type="GO" id="GO:0005737">
    <property type="term" value="C:cytoplasm"/>
    <property type="evidence" value="ECO:0007669"/>
    <property type="project" value="TreeGrafter"/>
</dbReference>
<keyword evidence="4 7" id="KW-0249">Electron transport</keyword>
<dbReference type="PRINTS" id="PR00160">
    <property type="entry name" value="GLUTAREDOXIN"/>
</dbReference>
<dbReference type="PROSITE" id="PS50404">
    <property type="entry name" value="GST_NTER"/>
    <property type="match status" value="1"/>
</dbReference>
<evidence type="ECO:0000313" key="10">
    <source>
        <dbReference type="Proteomes" id="UP000239089"/>
    </source>
</evidence>
<keyword evidence="3 7" id="KW-0813">Transport</keyword>
<evidence type="ECO:0000256" key="6">
    <source>
        <dbReference type="ARBA" id="ARBA00023284"/>
    </source>
</evidence>
<dbReference type="InterPro" id="IPR004045">
    <property type="entry name" value="Glutathione_S-Trfase_N"/>
</dbReference>
<organism evidence="9 10">
    <name type="scientific">Rhodoblastus sphagnicola</name>
    <dbReference type="NCBI Taxonomy" id="333368"/>
    <lineage>
        <taxon>Bacteria</taxon>
        <taxon>Pseudomonadati</taxon>
        <taxon>Pseudomonadota</taxon>
        <taxon>Alphaproteobacteria</taxon>
        <taxon>Hyphomicrobiales</taxon>
        <taxon>Rhodoblastaceae</taxon>
        <taxon>Rhodoblastus</taxon>
    </lineage>
</organism>
<comment type="function">
    <text evidence="1 7">Has a glutathione-disulfide oxidoreductase activity in the presence of NADPH and glutathione reductase. Reduces low molecular weight disulfides and proteins.</text>
</comment>
<proteinExistence type="inferred from homology"/>
<keyword evidence="10" id="KW-1185">Reference proteome</keyword>
<evidence type="ECO:0000256" key="2">
    <source>
        <dbReference type="ARBA" id="ARBA00007787"/>
    </source>
</evidence>
<dbReference type="GO" id="GO:0045454">
    <property type="term" value="P:cell redox homeostasis"/>
    <property type="evidence" value="ECO:0007669"/>
    <property type="project" value="InterPro"/>
</dbReference>
<evidence type="ECO:0000313" key="9">
    <source>
        <dbReference type="EMBL" id="PPQ32009.1"/>
    </source>
</evidence>
<dbReference type="PANTHER" id="PTHR45694">
    <property type="entry name" value="GLUTAREDOXIN 2"/>
    <property type="match status" value="1"/>
</dbReference>
<name>A0A2S6NBL9_9HYPH</name>
<dbReference type="InterPro" id="IPR002109">
    <property type="entry name" value="Glutaredoxin"/>
</dbReference>
<dbReference type="GO" id="GO:0034599">
    <property type="term" value="P:cellular response to oxidative stress"/>
    <property type="evidence" value="ECO:0007669"/>
    <property type="project" value="TreeGrafter"/>
</dbReference>
<dbReference type="InterPro" id="IPR014025">
    <property type="entry name" value="Glutaredoxin_subgr"/>
</dbReference>
<dbReference type="RefSeq" id="WP_104507226.1">
    <property type="nucleotide sequence ID" value="NZ_JACIGC010000016.1"/>
</dbReference>
<gene>
    <name evidence="9" type="ORF">CCR94_07330</name>
</gene>
<evidence type="ECO:0000256" key="3">
    <source>
        <dbReference type="ARBA" id="ARBA00022448"/>
    </source>
</evidence>
<dbReference type="Proteomes" id="UP000239089">
    <property type="component" value="Unassembled WGS sequence"/>
</dbReference>
<dbReference type="PROSITE" id="PS00195">
    <property type="entry name" value="GLUTAREDOXIN_1"/>
    <property type="match status" value="1"/>
</dbReference>
<dbReference type="Pfam" id="PF00462">
    <property type="entry name" value="Glutaredoxin"/>
    <property type="match status" value="1"/>
</dbReference>
<dbReference type="OrthoDB" id="9814618at2"/>
<dbReference type="AlphaFoldDB" id="A0A2S6NBL9"/>
<dbReference type="EMBL" id="NHSJ01000045">
    <property type="protein sequence ID" value="PPQ32009.1"/>
    <property type="molecule type" value="Genomic_DNA"/>
</dbReference>
<evidence type="ECO:0000259" key="8">
    <source>
        <dbReference type="PROSITE" id="PS50404"/>
    </source>
</evidence>
<dbReference type="PROSITE" id="PS51354">
    <property type="entry name" value="GLUTAREDOXIN_2"/>
    <property type="match status" value="1"/>
</dbReference>
<dbReference type="NCBIfam" id="TIGR02181">
    <property type="entry name" value="GRX_bact"/>
    <property type="match status" value="1"/>
</dbReference>
<dbReference type="GO" id="GO:0015038">
    <property type="term" value="F:glutathione disulfide oxidoreductase activity"/>
    <property type="evidence" value="ECO:0007669"/>
    <property type="project" value="UniProtKB-UniRule"/>
</dbReference>
<evidence type="ECO:0000256" key="1">
    <source>
        <dbReference type="ARBA" id="ARBA00002549"/>
    </source>
</evidence>
<sequence>MPKVEIYTTATCPYCMRAKMLLAEKNVAFTEIAVDGDQILRGKMTERAHGQTTVPQIFIDGRHIGGCDDIYALDAQGALTPLLTGLAP</sequence>
<accession>A0A2S6NBL9</accession>
<feature type="domain" description="GST N-terminal" evidence="8">
    <location>
        <begin position="2"/>
        <end position="88"/>
    </location>
</feature>
<protein>
    <recommendedName>
        <fullName evidence="7">Glutaredoxin</fullName>
    </recommendedName>
</protein>
<reference evidence="9 10" key="1">
    <citation type="journal article" date="2018" name="Arch. Microbiol.">
        <title>New insights into the metabolic potential of the phototrophic purple bacterium Rhodopila globiformis DSM 161(T) from its draft genome sequence and evidence for a vanadium-dependent nitrogenase.</title>
        <authorList>
            <person name="Imhoff J.F."/>
            <person name="Rahn T."/>
            <person name="Kunzel S."/>
            <person name="Neulinger S.C."/>
        </authorList>
    </citation>
    <scope>NUCLEOTIDE SEQUENCE [LARGE SCALE GENOMIC DNA]</scope>
    <source>
        <strain evidence="9 10">DSM 16996</strain>
    </source>
</reference>
<evidence type="ECO:0000256" key="5">
    <source>
        <dbReference type="ARBA" id="ARBA00023157"/>
    </source>
</evidence>
<dbReference type="InterPro" id="IPR011767">
    <property type="entry name" value="GLR_AS"/>
</dbReference>
<dbReference type="InterPro" id="IPR011900">
    <property type="entry name" value="GRX_bact"/>
</dbReference>
<dbReference type="FunFam" id="3.40.30.10:FF:000018">
    <property type="entry name" value="Glutaredoxin"/>
    <property type="match status" value="1"/>
</dbReference>
<dbReference type="PANTHER" id="PTHR45694:SF18">
    <property type="entry name" value="GLUTAREDOXIN-1-RELATED"/>
    <property type="match status" value="1"/>
</dbReference>
<dbReference type="SUPFAM" id="SSF52833">
    <property type="entry name" value="Thioredoxin-like"/>
    <property type="match status" value="1"/>
</dbReference>
<comment type="caution">
    <text evidence="9">The sequence shown here is derived from an EMBL/GenBank/DDBJ whole genome shotgun (WGS) entry which is preliminary data.</text>
</comment>
<keyword evidence="7" id="KW-0963">Cytoplasm</keyword>
<dbReference type="InterPro" id="IPR036249">
    <property type="entry name" value="Thioredoxin-like_sf"/>
</dbReference>
<dbReference type="CDD" id="cd03418">
    <property type="entry name" value="GRX_GRXb_1_3_like"/>
    <property type="match status" value="1"/>
</dbReference>
<evidence type="ECO:0000256" key="4">
    <source>
        <dbReference type="ARBA" id="ARBA00022982"/>
    </source>
</evidence>
<comment type="similarity">
    <text evidence="2 7">Belongs to the glutaredoxin family.</text>
</comment>
<evidence type="ECO:0000256" key="7">
    <source>
        <dbReference type="RuleBase" id="RU364065"/>
    </source>
</evidence>
<keyword evidence="5" id="KW-1015">Disulfide bond</keyword>